<dbReference type="PANTHER" id="PTHR34215:SF1">
    <property type="entry name" value="YLXR DOMAIN-CONTAINING PROTEIN"/>
    <property type="match status" value="1"/>
</dbReference>
<proteinExistence type="predicted"/>
<dbReference type="Gene3D" id="3.30.1230.10">
    <property type="entry name" value="YlxR-like"/>
    <property type="match status" value="1"/>
</dbReference>
<dbReference type="RefSeq" id="WP_413274820.1">
    <property type="nucleotide sequence ID" value="NZ_JBHFNQ010000251.1"/>
</dbReference>
<dbReference type="InterPro" id="IPR035931">
    <property type="entry name" value="YlxR-like_sf"/>
</dbReference>
<dbReference type="EMBL" id="JBHFNQ010000251">
    <property type="protein sequence ID" value="MFB2881854.1"/>
    <property type="molecule type" value="Genomic_DNA"/>
</dbReference>
<comment type="caution">
    <text evidence="2">The sequence shown here is derived from an EMBL/GenBank/DDBJ whole genome shotgun (WGS) entry which is preliminary data.</text>
</comment>
<dbReference type="InterPro" id="IPR007393">
    <property type="entry name" value="YlxR_dom"/>
</dbReference>
<organism evidence="2 3">
    <name type="scientific">Floridaenema aerugineum BLCC-F46</name>
    <dbReference type="NCBI Taxonomy" id="3153654"/>
    <lineage>
        <taxon>Bacteria</taxon>
        <taxon>Bacillati</taxon>
        <taxon>Cyanobacteriota</taxon>
        <taxon>Cyanophyceae</taxon>
        <taxon>Oscillatoriophycideae</taxon>
        <taxon>Aerosakkonematales</taxon>
        <taxon>Aerosakkonemataceae</taxon>
        <taxon>Floridanema</taxon>
        <taxon>Floridanema aerugineum</taxon>
    </lineage>
</organism>
<keyword evidence="3" id="KW-1185">Reference proteome</keyword>
<feature type="domain" description="YlxR" evidence="1">
    <location>
        <begin position="20"/>
        <end position="91"/>
    </location>
</feature>
<accession>A0ABV4XGD4</accession>
<dbReference type="SUPFAM" id="SSF64376">
    <property type="entry name" value="YlxR-like"/>
    <property type="match status" value="1"/>
</dbReference>
<gene>
    <name evidence="2" type="ORF">ACE1CC_33810</name>
</gene>
<evidence type="ECO:0000313" key="2">
    <source>
        <dbReference type="EMBL" id="MFB2881854.1"/>
    </source>
</evidence>
<sequence length="103" mass="12021">MVTLKVCLAKICVAVKPNYRRCISCRKVDLKSNFWRIVRVYPSRQVQFDQGMGRSAYLCPQASCLETAQKKNRLGKTLRSTVPPELYQALWQRLSHQPERESY</sequence>
<evidence type="ECO:0000259" key="1">
    <source>
        <dbReference type="Pfam" id="PF04296"/>
    </source>
</evidence>
<dbReference type="InterPro" id="IPR037465">
    <property type="entry name" value="YlxR"/>
</dbReference>
<evidence type="ECO:0000313" key="3">
    <source>
        <dbReference type="Proteomes" id="UP001576774"/>
    </source>
</evidence>
<reference evidence="2 3" key="1">
    <citation type="submission" date="2024-09" db="EMBL/GenBank/DDBJ databases">
        <title>Floridaenema gen nov. (Aerosakkonemataceae, Aerosakkonematales ord. nov., Cyanobacteria) from benthic tropical and subtropical fresh waters, with the description of four new species.</title>
        <authorList>
            <person name="Moretto J.A."/>
            <person name="Berthold D.E."/>
            <person name="Lefler F.W."/>
            <person name="Huang I.-S."/>
            <person name="Laughinghouse H. IV."/>
        </authorList>
    </citation>
    <scope>NUCLEOTIDE SEQUENCE [LARGE SCALE GENOMIC DNA]</scope>
    <source>
        <strain evidence="2 3">BLCC-F46</strain>
    </source>
</reference>
<dbReference type="Proteomes" id="UP001576774">
    <property type="component" value="Unassembled WGS sequence"/>
</dbReference>
<name>A0ABV4XGD4_9CYAN</name>
<dbReference type="PANTHER" id="PTHR34215">
    <property type="entry name" value="BLL0784 PROTEIN"/>
    <property type="match status" value="1"/>
</dbReference>
<dbReference type="Pfam" id="PF04296">
    <property type="entry name" value="YlxR"/>
    <property type="match status" value="1"/>
</dbReference>
<protein>
    <submittedName>
        <fullName evidence="2">YlxR family protein</fullName>
    </submittedName>
</protein>